<feature type="region of interest" description="Disordered" evidence="1">
    <location>
        <begin position="46"/>
        <end position="70"/>
    </location>
</feature>
<dbReference type="RefSeq" id="WP_145881463.1">
    <property type="nucleotide sequence ID" value="NZ_CP046904.1"/>
</dbReference>
<evidence type="ECO:0000256" key="2">
    <source>
        <dbReference type="SAM" id="Phobius"/>
    </source>
</evidence>
<name>A0A562PCK5_9BURK</name>
<reference evidence="4" key="2">
    <citation type="submission" date="2019-07" db="EMBL/GenBank/DDBJ databases">
        <authorList>
            <person name="Whitman W."/>
            <person name="Huntemann M."/>
            <person name="Clum A."/>
            <person name="Pillay M."/>
            <person name="Palaniappan K."/>
            <person name="Varghese N."/>
            <person name="Mikhailova N."/>
            <person name="Stamatis D."/>
            <person name="Reddy T."/>
            <person name="Daum C."/>
            <person name="Shapiro N."/>
            <person name="Ivanova N."/>
            <person name="Kyrpides N."/>
            <person name="Woyke T."/>
        </authorList>
    </citation>
    <scope>NUCLEOTIDE SEQUENCE</scope>
    <source>
        <strain evidence="4">CGMCC 1.10685</strain>
    </source>
</reference>
<protein>
    <submittedName>
        <fullName evidence="4">Uncharacterized protein</fullName>
    </submittedName>
</protein>
<keyword evidence="6" id="KW-1185">Reference proteome</keyword>
<evidence type="ECO:0000313" key="3">
    <source>
        <dbReference type="EMBL" id="QGZ40102.1"/>
    </source>
</evidence>
<reference evidence="3 6" key="3">
    <citation type="submission" date="2019-12" db="EMBL/GenBank/DDBJ databases">
        <title>Draft Genome Sequences of Six Type Strains of the Genus Massilia.</title>
        <authorList>
            <person name="Miess H."/>
            <person name="Frediansyah A."/>
            <person name="Goeker M."/>
            <person name="Gross H."/>
        </authorList>
    </citation>
    <scope>NUCLEOTIDE SEQUENCE [LARGE SCALE GENOMIC DNA]</scope>
    <source>
        <strain evidence="3 6">DSM 26639</strain>
    </source>
</reference>
<sequence>MDLLLGVGTRIAAALVAALVAVLLIVFVRLRSLRRRVDALDERLDHAGIAPPPPAPRSSRPRRPRISVLP</sequence>
<keyword evidence="2" id="KW-0812">Transmembrane</keyword>
<evidence type="ECO:0000313" key="6">
    <source>
        <dbReference type="Proteomes" id="UP000437862"/>
    </source>
</evidence>
<organism evidence="4 5">
    <name type="scientific">Pseudoduganella flava</name>
    <dbReference type="NCBI Taxonomy" id="871742"/>
    <lineage>
        <taxon>Bacteria</taxon>
        <taxon>Pseudomonadati</taxon>
        <taxon>Pseudomonadota</taxon>
        <taxon>Betaproteobacteria</taxon>
        <taxon>Burkholderiales</taxon>
        <taxon>Oxalobacteraceae</taxon>
        <taxon>Telluria group</taxon>
        <taxon>Pseudoduganella</taxon>
    </lineage>
</organism>
<feature type="compositionally biased region" description="Basic residues" evidence="1">
    <location>
        <begin position="59"/>
        <end position="70"/>
    </location>
</feature>
<gene>
    <name evidence="3" type="ORF">GO485_14215</name>
    <name evidence="4" type="ORF">IP92_05541</name>
</gene>
<dbReference type="AlphaFoldDB" id="A0A562PCK5"/>
<dbReference type="Proteomes" id="UP000315112">
    <property type="component" value="Unassembled WGS sequence"/>
</dbReference>
<keyword evidence="2" id="KW-0472">Membrane</keyword>
<reference evidence="4 5" key="1">
    <citation type="journal article" date="2015" name="Stand. Genomic Sci.">
        <title>Genomic Encyclopedia of Bacterial and Archaeal Type Strains, Phase III: the genomes of soil and plant-associated and newly described type strains.</title>
        <authorList>
            <person name="Whitman W.B."/>
            <person name="Woyke T."/>
            <person name="Klenk H.P."/>
            <person name="Zhou Y."/>
            <person name="Lilburn T.G."/>
            <person name="Beck B.J."/>
            <person name="De Vos P."/>
            <person name="Vandamme P."/>
            <person name="Eisen J.A."/>
            <person name="Garrity G."/>
            <person name="Hugenholtz P."/>
            <person name="Kyrpides N.C."/>
        </authorList>
    </citation>
    <scope>NUCLEOTIDE SEQUENCE [LARGE SCALE GENOMIC DNA]</scope>
    <source>
        <strain evidence="4 5">CGMCC 1.10685</strain>
    </source>
</reference>
<evidence type="ECO:0000313" key="5">
    <source>
        <dbReference type="Proteomes" id="UP000315112"/>
    </source>
</evidence>
<keyword evidence="2" id="KW-1133">Transmembrane helix</keyword>
<feature type="transmembrane region" description="Helical" evidence="2">
    <location>
        <begin position="12"/>
        <end position="30"/>
    </location>
</feature>
<dbReference type="EMBL" id="VLKW01000015">
    <property type="protein sequence ID" value="TWI42149.1"/>
    <property type="molecule type" value="Genomic_DNA"/>
</dbReference>
<dbReference type="EMBL" id="CP046904">
    <property type="protein sequence ID" value="QGZ40102.1"/>
    <property type="molecule type" value="Genomic_DNA"/>
</dbReference>
<evidence type="ECO:0000313" key="4">
    <source>
        <dbReference type="EMBL" id="TWI42149.1"/>
    </source>
</evidence>
<accession>A0A562PCK5</accession>
<evidence type="ECO:0000256" key="1">
    <source>
        <dbReference type="SAM" id="MobiDB-lite"/>
    </source>
</evidence>
<proteinExistence type="predicted"/>
<dbReference type="Proteomes" id="UP000437862">
    <property type="component" value="Chromosome"/>
</dbReference>